<dbReference type="PANTHER" id="PTHR13457">
    <property type="entry name" value="BAP28"/>
    <property type="match status" value="1"/>
</dbReference>
<dbReference type="GO" id="GO:0032040">
    <property type="term" value="C:small-subunit processome"/>
    <property type="evidence" value="ECO:0007669"/>
    <property type="project" value="TreeGrafter"/>
</dbReference>
<keyword evidence="1" id="KW-0698">rRNA processing</keyword>
<dbReference type="Gene3D" id="1.25.10.10">
    <property type="entry name" value="Leucine-rich Repeat Variant"/>
    <property type="match status" value="1"/>
</dbReference>
<comment type="subcellular location">
    <subcellularLocation>
        <location evidence="1">Nucleus</location>
        <location evidence="1">Nucleolus</location>
    </subcellularLocation>
</comment>
<comment type="similarity">
    <text evidence="1">Belongs to the HEATR1/UTP10 family.</text>
</comment>
<dbReference type="InterPro" id="IPR040191">
    <property type="entry name" value="UTP10"/>
</dbReference>
<dbReference type="GO" id="GO:0030515">
    <property type="term" value="F:snoRNA binding"/>
    <property type="evidence" value="ECO:0007669"/>
    <property type="project" value="TreeGrafter"/>
</dbReference>
<evidence type="ECO:0000313" key="3">
    <source>
        <dbReference type="Proteomes" id="UP000015354"/>
    </source>
</evidence>
<accession>S9TAR2</accession>
<dbReference type="AlphaFoldDB" id="S9TAR2"/>
<dbReference type="GO" id="GO:0045943">
    <property type="term" value="P:positive regulation of transcription by RNA polymerase I"/>
    <property type="evidence" value="ECO:0007669"/>
    <property type="project" value="TreeGrafter"/>
</dbReference>
<comment type="caution">
    <text evidence="2">The sequence shown here is derived from an EMBL/GenBank/DDBJ whole genome shotgun (WGS) entry which is preliminary data.</text>
</comment>
<dbReference type="Proteomes" id="UP000015354">
    <property type="component" value="Unassembled WGS sequence"/>
</dbReference>
<proteinExistence type="inferred from homology"/>
<keyword evidence="1" id="KW-0539">Nucleus</keyword>
<protein>
    <recommendedName>
        <fullName evidence="1">HEAT repeat-containing protein 1</fullName>
    </recommendedName>
</protein>
<keyword evidence="3" id="KW-1185">Reference proteome</keyword>
<dbReference type="InterPro" id="IPR016024">
    <property type="entry name" value="ARM-type_fold"/>
</dbReference>
<dbReference type="GO" id="GO:0034455">
    <property type="term" value="C:t-UTP complex"/>
    <property type="evidence" value="ECO:0007669"/>
    <property type="project" value="TreeGrafter"/>
</dbReference>
<dbReference type="InterPro" id="IPR011989">
    <property type="entry name" value="ARM-like"/>
</dbReference>
<organism evidence="2 3">
    <name type="scientific">Strigomonas culicis</name>
    <dbReference type="NCBI Taxonomy" id="28005"/>
    <lineage>
        <taxon>Eukaryota</taxon>
        <taxon>Discoba</taxon>
        <taxon>Euglenozoa</taxon>
        <taxon>Kinetoplastea</taxon>
        <taxon>Metakinetoplastina</taxon>
        <taxon>Trypanosomatida</taxon>
        <taxon>Trypanosomatidae</taxon>
        <taxon>Strigomonadinae</taxon>
        <taxon>Strigomonas</taxon>
    </lineage>
</organism>
<evidence type="ECO:0000313" key="2">
    <source>
        <dbReference type="EMBL" id="EPY15072.1"/>
    </source>
</evidence>
<dbReference type="SUPFAM" id="SSF48371">
    <property type="entry name" value="ARM repeat"/>
    <property type="match status" value="1"/>
</dbReference>
<dbReference type="OrthoDB" id="31183at2759"/>
<dbReference type="PANTHER" id="PTHR13457:SF1">
    <property type="entry name" value="HEAT REPEAT-CONTAINING PROTEIN 1"/>
    <property type="match status" value="1"/>
</dbReference>
<sequence length="161" mass="17864">MALAHTPGPDADPSLPVDVYLAVPEVFNSLMPALVHQVHNTSYLTDEVHDYSFRARQAVLPTLRAFFACLNANKLQSKTQAELIRDLRHPQSEVRRMTVLCLDGFYADGGEELAARLMAEMLPSVVELTEDRDEAVVEAARDFCTNLSHMTGQDVLYAMAS</sequence>
<dbReference type="EMBL" id="ATMH01012630">
    <property type="protein sequence ID" value="EPY15072.1"/>
    <property type="molecule type" value="Genomic_DNA"/>
</dbReference>
<reference evidence="2 3" key="1">
    <citation type="journal article" date="2013" name="PLoS ONE">
        <title>Predicting the Proteins of Angomonas deanei, Strigomonas culicis and Their Respective Endosymbionts Reveals New Aspects of the Trypanosomatidae Family.</title>
        <authorList>
            <person name="Motta M.C."/>
            <person name="Martins A.C."/>
            <person name="de Souza S.S."/>
            <person name="Catta-Preta C.M."/>
            <person name="Silva R."/>
            <person name="Klein C.C."/>
            <person name="de Almeida L.G."/>
            <person name="de Lima Cunha O."/>
            <person name="Ciapina L.P."/>
            <person name="Brocchi M."/>
            <person name="Colabardini A.C."/>
            <person name="de Araujo Lima B."/>
            <person name="Machado C.R."/>
            <person name="de Almeida Soares C.M."/>
            <person name="Probst C.M."/>
            <person name="de Menezes C.B."/>
            <person name="Thompson C.E."/>
            <person name="Bartholomeu D.C."/>
            <person name="Gradia D.F."/>
            <person name="Pavoni D.P."/>
            <person name="Grisard E.C."/>
            <person name="Fantinatti-Garboggini F."/>
            <person name="Marchini F.K."/>
            <person name="Rodrigues-Luiz G.F."/>
            <person name="Wagner G."/>
            <person name="Goldman G.H."/>
            <person name="Fietto J.L."/>
            <person name="Elias M.C."/>
            <person name="Goldman M.H."/>
            <person name="Sagot M.F."/>
            <person name="Pereira M."/>
            <person name="Stoco P.H."/>
            <person name="de Mendonca-Neto R.P."/>
            <person name="Teixeira S.M."/>
            <person name="Maciel T.E."/>
            <person name="de Oliveira Mendes T.A."/>
            <person name="Urmenyi T.P."/>
            <person name="de Souza W."/>
            <person name="Schenkman S."/>
            <person name="de Vasconcelos A.T."/>
        </authorList>
    </citation>
    <scope>NUCLEOTIDE SEQUENCE [LARGE SCALE GENOMIC DNA]</scope>
</reference>
<dbReference type="GO" id="GO:0000462">
    <property type="term" value="P:maturation of SSU-rRNA from tricistronic rRNA transcript (SSU-rRNA, 5.8S rRNA, LSU-rRNA)"/>
    <property type="evidence" value="ECO:0007669"/>
    <property type="project" value="TreeGrafter"/>
</dbReference>
<keyword evidence="1" id="KW-0690">Ribosome biogenesis</keyword>
<evidence type="ECO:0000256" key="1">
    <source>
        <dbReference type="RuleBase" id="RU367065"/>
    </source>
</evidence>
<gene>
    <name evidence="2" type="ORF">STCU_12362</name>
</gene>
<comment type="function">
    <text evidence="1">Involved in nucleolar processing of pre-18S ribosomal RNA.</text>
</comment>
<name>S9TAR2_9TRYP</name>
<dbReference type="GO" id="GO:0030686">
    <property type="term" value="C:90S preribosome"/>
    <property type="evidence" value="ECO:0007669"/>
    <property type="project" value="TreeGrafter"/>
</dbReference>
<keyword evidence="1" id="KW-0687">Ribonucleoprotein</keyword>